<dbReference type="EMBL" id="JACTVA010000018">
    <property type="protein sequence ID" value="MBC9207494.1"/>
    <property type="molecule type" value="Genomic_DNA"/>
</dbReference>
<dbReference type="Proteomes" id="UP000626026">
    <property type="component" value="Unassembled WGS sequence"/>
</dbReference>
<organism evidence="1 2">
    <name type="scientific">Teichococcus aerophilus</name>
    <dbReference type="NCBI Taxonomy" id="1224513"/>
    <lineage>
        <taxon>Bacteria</taxon>
        <taxon>Pseudomonadati</taxon>
        <taxon>Pseudomonadota</taxon>
        <taxon>Alphaproteobacteria</taxon>
        <taxon>Acetobacterales</taxon>
        <taxon>Roseomonadaceae</taxon>
        <taxon>Roseomonas</taxon>
    </lineage>
</organism>
<sequence>MSIPAAQSEAAALLARLTGDETPVETHISAVFIGQGRALKLKKAIGLGFLDFTRLEDRERFCRCELELNAPAAPALYRAVHKLSRAPDGTLSLGGDGPAEEWVLEMAALPPGDFLDRIAERGELGPALQDALADAVAALHATLPPIQGWDSAGAIARVVAGNITAAHASGLPDARSNAWAARAQADIARLAPALQARAAAGRIRRCHGDLHLGNLVLWHGRPVPFDALEFDEALATIDTGYDLAFLLADLHMRVGRAAANRVLNRYIARTGDAGLVAALPLWLSTRALIRAHVSQRAAGTGMPWLDAAEQWLAHPPARILAIGGLPGCGKSHLSRALAPGLGAAPGALVLRSDEIRKRRAGVPPEQRLPETAYRAEESAAVHAELFAAAEAAARAGHSVIADAAFLDPAMRAGIAAAAQRAGVPFQGLWLEAPLDLLRRRVAARTGDASDADIAVLDRAAEADTGVIDWARIDAAGDAAAASRRLLAL</sequence>
<comment type="caution">
    <text evidence="1">The sequence shown here is derived from an EMBL/GenBank/DDBJ whole genome shotgun (WGS) entry which is preliminary data.</text>
</comment>
<keyword evidence="2" id="KW-1185">Reference proteome</keyword>
<dbReference type="Gene3D" id="3.40.50.300">
    <property type="entry name" value="P-loop containing nucleotide triphosphate hydrolases"/>
    <property type="match status" value="1"/>
</dbReference>
<proteinExistence type="predicted"/>
<dbReference type="SUPFAM" id="SSF56112">
    <property type="entry name" value="Protein kinase-like (PK-like)"/>
    <property type="match status" value="1"/>
</dbReference>
<reference evidence="1 2" key="1">
    <citation type="journal article" date="2013" name="Int. J. Syst. Evol. Microbiol.">
        <title>Roseomonas aerophila sp. nov., isolated from air.</title>
        <authorList>
            <person name="Kim S.J."/>
            <person name="Weon H.Y."/>
            <person name="Ahn J.H."/>
            <person name="Hong S.B."/>
            <person name="Seok S.J."/>
            <person name="Whang K.S."/>
            <person name="Kwon S.W."/>
        </authorList>
    </citation>
    <scope>NUCLEOTIDE SEQUENCE [LARGE SCALE GENOMIC DNA]</scope>
    <source>
        <strain evidence="1 2">NBRC 108923</strain>
    </source>
</reference>
<accession>A0ABR7RLU1</accession>
<dbReference type="InterPro" id="IPR052732">
    <property type="entry name" value="Cell-binding_unc_protein"/>
</dbReference>
<dbReference type="PANTHER" id="PTHR43883:SF1">
    <property type="entry name" value="GLUCONOKINASE"/>
    <property type="match status" value="1"/>
</dbReference>
<name>A0ABR7RLU1_9PROT</name>
<dbReference type="InterPro" id="IPR011009">
    <property type="entry name" value="Kinase-like_dom_sf"/>
</dbReference>
<evidence type="ECO:0000313" key="2">
    <source>
        <dbReference type="Proteomes" id="UP000626026"/>
    </source>
</evidence>
<dbReference type="InterPro" id="IPR027417">
    <property type="entry name" value="P-loop_NTPase"/>
</dbReference>
<dbReference type="RefSeq" id="WP_187784660.1">
    <property type="nucleotide sequence ID" value="NZ_JACTVA010000018.1"/>
</dbReference>
<dbReference type="PANTHER" id="PTHR43883">
    <property type="entry name" value="SLR0207 PROTEIN"/>
    <property type="match status" value="1"/>
</dbReference>
<protein>
    <submittedName>
        <fullName evidence="1">AAA family ATPase</fullName>
    </submittedName>
</protein>
<dbReference type="SUPFAM" id="SSF52540">
    <property type="entry name" value="P-loop containing nucleoside triphosphate hydrolases"/>
    <property type="match status" value="1"/>
</dbReference>
<dbReference type="Gene3D" id="3.90.1200.10">
    <property type="match status" value="1"/>
</dbReference>
<evidence type="ECO:0000313" key="1">
    <source>
        <dbReference type="EMBL" id="MBC9207494.1"/>
    </source>
</evidence>
<gene>
    <name evidence="1" type="ORF">IBL26_11670</name>
</gene>
<dbReference type="Pfam" id="PF13671">
    <property type="entry name" value="AAA_33"/>
    <property type="match status" value="1"/>
</dbReference>